<evidence type="ECO:0000313" key="2">
    <source>
        <dbReference type="EMBL" id="KAA1128560.1"/>
    </source>
</evidence>
<comment type="caution">
    <text evidence="2">The sequence shown here is derived from an EMBL/GenBank/DDBJ whole genome shotgun (WGS) entry which is preliminary data.</text>
</comment>
<dbReference type="EMBL" id="VDEP01000141">
    <property type="protein sequence ID" value="KAA1128560.1"/>
    <property type="molecule type" value="Genomic_DNA"/>
</dbReference>
<name>A0A5B0RRR7_PUCGR</name>
<sequence length="166" mass="18096">MISARLQPQRPICAHPHLSSTSHPKRVGNRTLPPFGFHQLAQESGLTVSTQILRLRPGFRLVLDLGDALEEDPGSGNSLQAPGCPIRLVQLSLNNRLDYAGIDLGLNYFDLGVDQQSGGDVVIELKRTTEQFGVELTLTGWFALDLERKRSSGAVSSFLVGVVYVT</sequence>
<gene>
    <name evidence="2" type="ORF">PGTUg99_025269</name>
</gene>
<organism evidence="2 3">
    <name type="scientific">Puccinia graminis f. sp. tritici</name>
    <dbReference type="NCBI Taxonomy" id="56615"/>
    <lineage>
        <taxon>Eukaryota</taxon>
        <taxon>Fungi</taxon>
        <taxon>Dikarya</taxon>
        <taxon>Basidiomycota</taxon>
        <taxon>Pucciniomycotina</taxon>
        <taxon>Pucciniomycetes</taxon>
        <taxon>Pucciniales</taxon>
        <taxon>Pucciniaceae</taxon>
        <taxon>Puccinia</taxon>
    </lineage>
</organism>
<proteinExistence type="predicted"/>
<evidence type="ECO:0000313" key="3">
    <source>
        <dbReference type="Proteomes" id="UP000325313"/>
    </source>
</evidence>
<dbReference type="AlphaFoldDB" id="A0A5B0RRR7"/>
<protein>
    <submittedName>
        <fullName evidence="2">Uncharacterized protein</fullName>
    </submittedName>
</protein>
<evidence type="ECO:0000256" key="1">
    <source>
        <dbReference type="SAM" id="MobiDB-lite"/>
    </source>
</evidence>
<accession>A0A5B0RRR7</accession>
<dbReference type="Proteomes" id="UP000325313">
    <property type="component" value="Unassembled WGS sequence"/>
</dbReference>
<feature type="region of interest" description="Disordered" evidence="1">
    <location>
        <begin position="13"/>
        <end position="33"/>
    </location>
</feature>
<reference evidence="2 3" key="1">
    <citation type="submission" date="2019-05" db="EMBL/GenBank/DDBJ databases">
        <title>Emergence of the Ug99 lineage of the wheat stem rust pathogen through somatic hybridization.</title>
        <authorList>
            <person name="Li F."/>
            <person name="Upadhyaya N.M."/>
            <person name="Sperschneider J."/>
            <person name="Matny O."/>
            <person name="Nguyen-Phuc H."/>
            <person name="Mago R."/>
            <person name="Raley C."/>
            <person name="Miller M.E."/>
            <person name="Silverstein K.A.T."/>
            <person name="Henningsen E."/>
            <person name="Hirsch C.D."/>
            <person name="Visser B."/>
            <person name="Pretorius Z.A."/>
            <person name="Steffenson B.J."/>
            <person name="Schwessinger B."/>
            <person name="Dodds P.N."/>
            <person name="Figueroa M."/>
        </authorList>
    </citation>
    <scope>NUCLEOTIDE SEQUENCE [LARGE SCALE GENOMIC DNA]</scope>
    <source>
        <strain evidence="2 3">Ug99</strain>
    </source>
</reference>